<name>A0ABP4QU64_9ACTN</name>
<keyword evidence="4" id="KW-1185">Reference proteome</keyword>
<gene>
    <name evidence="3" type="ORF">GCM10009744_07400</name>
</gene>
<proteinExistence type="predicted"/>
<evidence type="ECO:0000256" key="1">
    <source>
        <dbReference type="SAM" id="MobiDB-lite"/>
    </source>
</evidence>
<keyword evidence="2" id="KW-1133">Transmembrane helix</keyword>
<comment type="caution">
    <text evidence="3">The sequence shown here is derived from an EMBL/GenBank/DDBJ whole genome shotgun (WGS) entry which is preliminary data.</text>
</comment>
<organism evidence="3 4">
    <name type="scientific">Kribbella alba</name>
    <dbReference type="NCBI Taxonomy" id="190197"/>
    <lineage>
        <taxon>Bacteria</taxon>
        <taxon>Bacillati</taxon>
        <taxon>Actinomycetota</taxon>
        <taxon>Actinomycetes</taxon>
        <taxon>Propionibacteriales</taxon>
        <taxon>Kribbellaceae</taxon>
        <taxon>Kribbella</taxon>
    </lineage>
</organism>
<keyword evidence="2" id="KW-0812">Transmembrane</keyword>
<dbReference type="RefSeq" id="WP_344108666.1">
    <property type="nucleotide sequence ID" value="NZ_BAAANE010000002.1"/>
</dbReference>
<sequence length="290" mass="33532">MGDLGEWVGLGGYTPEQWQAVGTMATAFIALAAAVFAWQQVRHARKLREEQAQPYVVVDFESSRNILINLVVRNTGLTVAHDVKLTFDPPLISTFDDTRKPTLAESLFIVKGIPTMPPGRTWAALYERGPDRYARDDLPRAYDVTVTYRDSQGRKYSLPYRLDLDIFFGIRNVGLQDIHDVSQDLRKIRETVARWTEGLHGLSVFTRDGEAKDKRQREEMDEINRRLATNRREDGSVISEWTELQMSSDWVENKVAVDHETQLPPNESITRRFRKRGHPRSRPRRRRGRR</sequence>
<accession>A0ABP4QU64</accession>
<keyword evidence="2" id="KW-0472">Membrane</keyword>
<evidence type="ECO:0000313" key="3">
    <source>
        <dbReference type="EMBL" id="GAA1622633.1"/>
    </source>
</evidence>
<feature type="compositionally biased region" description="Basic residues" evidence="1">
    <location>
        <begin position="271"/>
        <end position="290"/>
    </location>
</feature>
<dbReference type="Proteomes" id="UP001501319">
    <property type="component" value="Unassembled WGS sequence"/>
</dbReference>
<evidence type="ECO:0000256" key="2">
    <source>
        <dbReference type="SAM" id="Phobius"/>
    </source>
</evidence>
<protein>
    <submittedName>
        <fullName evidence="3">Uncharacterized protein</fullName>
    </submittedName>
</protein>
<evidence type="ECO:0000313" key="4">
    <source>
        <dbReference type="Proteomes" id="UP001501319"/>
    </source>
</evidence>
<feature type="transmembrane region" description="Helical" evidence="2">
    <location>
        <begin position="20"/>
        <end position="38"/>
    </location>
</feature>
<reference evidence="4" key="1">
    <citation type="journal article" date="2019" name="Int. J. Syst. Evol. Microbiol.">
        <title>The Global Catalogue of Microorganisms (GCM) 10K type strain sequencing project: providing services to taxonomists for standard genome sequencing and annotation.</title>
        <authorList>
            <consortium name="The Broad Institute Genomics Platform"/>
            <consortium name="The Broad Institute Genome Sequencing Center for Infectious Disease"/>
            <person name="Wu L."/>
            <person name="Ma J."/>
        </authorList>
    </citation>
    <scope>NUCLEOTIDE SEQUENCE [LARGE SCALE GENOMIC DNA]</scope>
    <source>
        <strain evidence="4">JCM 14306</strain>
    </source>
</reference>
<feature type="region of interest" description="Disordered" evidence="1">
    <location>
        <begin position="258"/>
        <end position="290"/>
    </location>
</feature>
<dbReference type="EMBL" id="BAAANE010000002">
    <property type="protein sequence ID" value="GAA1622633.1"/>
    <property type="molecule type" value="Genomic_DNA"/>
</dbReference>